<dbReference type="SUPFAM" id="SSF81653">
    <property type="entry name" value="Calcium ATPase, transduction domain A"/>
    <property type="match status" value="1"/>
</dbReference>
<evidence type="ECO:0000256" key="1">
    <source>
        <dbReference type="ARBA" id="ARBA00004127"/>
    </source>
</evidence>
<evidence type="ECO:0000256" key="2">
    <source>
        <dbReference type="ARBA" id="ARBA00006024"/>
    </source>
</evidence>
<dbReference type="Pfam" id="PF00702">
    <property type="entry name" value="Hydrolase"/>
    <property type="match status" value="1"/>
</dbReference>
<reference evidence="13" key="1">
    <citation type="journal article" name="DNA Res.">
        <title>The physiological potential of anammox bacteria as revealed by their core genome structure.</title>
        <authorList>
            <person name="Okubo T."/>
            <person name="Toyoda A."/>
            <person name="Fukuhara K."/>
            <person name="Uchiyama I."/>
            <person name="Harigaya Y."/>
            <person name="Kuroiwa M."/>
            <person name="Suzuki T."/>
            <person name="Murakami Y."/>
            <person name="Suwa Y."/>
            <person name="Takami H."/>
        </authorList>
    </citation>
    <scope>NUCLEOTIDE SEQUENCE</scope>
    <source>
        <strain evidence="13">317325-3</strain>
    </source>
</reference>
<name>A0A809S6V5_9PROT</name>
<keyword evidence="9 10" id="KW-0472">Membrane</keyword>
<dbReference type="InterPro" id="IPR027256">
    <property type="entry name" value="P-typ_ATPase_IB"/>
</dbReference>
<dbReference type="GO" id="GO:0016887">
    <property type="term" value="F:ATP hydrolysis activity"/>
    <property type="evidence" value="ECO:0007669"/>
    <property type="project" value="InterPro"/>
</dbReference>
<evidence type="ECO:0000256" key="7">
    <source>
        <dbReference type="ARBA" id="ARBA00022967"/>
    </source>
</evidence>
<dbReference type="EMBL" id="AP021857">
    <property type="protein sequence ID" value="BBO21891.1"/>
    <property type="molecule type" value="Genomic_DNA"/>
</dbReference>
<dbReference type="InterPro" id="IPR001757">
    <property type="entry name" value="P_typ_ATPase"/>
</dbReference>
<dbReference type="GO" id="GO:0005524">
    <property type="term" value="F:ATP binding"/>
    <property type="evidence" value="ECO:0007669"/>
    <property type="project" value="UniProtKB-UniRule"/>
</dbReference>
<dbReference type="PANTHER" id="PTHR43520">
    <property type="entry name" value="ATP7, ISOFORM B"/>
    <property type="match status" value="1"/>
</dbReference>
<evidence type="ECO:0000256" key="4">
    <source>
        <dbReference type="ARBA" id="ARBA00022723"/>
    </source>
</evidence>
<feature type="compositionally biased region" description="Acidic residues" evidence="11">
    <location>
        <begin position="770"/>
        <end position="779"/>
    </location>
</feature>
<dbReference type="GO" id="GO:0055070">
    <property type="term" value="P:copper ion homeostasis"/>
    <property type="evidence" value="ECO:0007669"/>
    <property type="project" value="TreeGrafter"/>
</dbReference>
<keyword evidence="7" id="KW-1278">Translocase</keyword>
<dbReference type="GO" id="GO:0005886">
    <property type="term" value="C:plasma membrane"/>
    <property type="evidence" value="ECO:0007669"/>
    <property type="project" value="UniProtKB-SubCell"/>
</dbReference>
<feature type="transmembrane region" description="Helical" evidence="10">
    <location>
        <begin position="242"/>
        <end position="260"/>
    </location>
</feature>
<gene>
    <name evidence="13" type="ORF">DSYM_25900</name>
</gene>
<feature type="transmembrane region" description="Helical" evidence="10">
    <location>
        <begin position="422"/>
        <end position="450"/>
    </location>
</feature>
<dbReference type="Gene3D" id="1.20.1110.10">
    <property type="entry name" value="Calcium-transporting ATPase, transmembrane domain"/>
    <property type="match status" value="1"/>
</dbReference>
<dbReference type="CDD" id="cd00371">
    <property type="entry name" value="HMA"/>
    <property type="match status" value="1"/>
</dbReference>
<evidence type="ECO:0000256" key="6">
    <source>
        <dbReference type="ARBA" id="ARBA00022840"/>
    </source>
</evidence>
<dbReference type="GO" id="GO:0012505">
    <property type="term" value="C:endomembrane system"/>
    <property type="evidence" value="ECO:0007669"/>
    <property type="project" value="UniProtKB-SubCell"/>
</dbReference>
<evidence type="ECO:0000256" key="8">
    <source>
        <dbReference type="ARBA" id="ARBA00022989"/>
    </source>
</evidence>
<dbReference type="InterPro" id="IPR023298">
    <property type="entry name" value="ATPase_P-typ_TM_dom_sf"/>
</dbReference>
<evidence type="ECO:0000259" key="12">
    <source>
        <dbReference type="PROSITE" id="PS50846"/>
    </source>
</evidence>
<feature type="transmembrane region" description="Helical" evidence="10">
    <location>
        <begin position="719"/>
        <end position="736"/>
    </location>
</feature>
<keyword evidence="8 10" id="KW-1133">Transmembrane helix</keyword>
<keyword evidence="4 10" id="KW-0479">Metal-binding</keyword>
<feature type="domain" description="HMA" evidence="12">
    <location>
        <begin position="56"/>
        <end position="122"/>
    </location>
</feature>
<dbReference type="Pfam" id="PF00403">
    <property type="entry name" value="HMA"/>
    <property type="match status" value="1"/>
</dbReference>
<feature type="transmembrane region" description="Helical" evidence="10">
    <location>
        <begin position="137"/>
        <end position="161"/>
    </location>
</feature>
<evidence type="ECO:0000256" key="11">
    <source>
        <dbReference type="SAM" id="MobiDB-lite"/>
    </source>
</evidence>
<dbReference type="InterPro" id="IPR008250">
    <property type="entry name" value="ATPase_P-typ_transduc_dom_A_sf"/>
</dbReference>
<feature type="transmembrane region" description="Helical" evidence="10">
    <location>
        <begin position="181"/>
        <end position="206"/>
    </location>
</feature>
<keyword evidence="3 10" id="KW-0812">Transmembrane</keyword>
<comment type="similarity">
    <text evidence="2 10">Belongs to the cation transport ATPase (P-type) (TC 3.A.3) family. Type IB subfamily.</text>
</comment>
<dbReference type="InterPro" id="IPR006121">
    <property type="entry name" value="HMA_dom"/>
</dbReference>
<dbReference type="GO" id="GO:0005507">
    <property type="term" value="F:copper ion binding"/>
    <property type="evidence" value="ECO:0007669"/>
    <property type="project" value="TreeGrafter"/>
</dbReference>
<dbReference type="Gene3D" id="2.70.150.10">
    <property type="entry name" value="Calcium-transporting ATPase, cytoplasmic transduction domain A"/>
    <property type="match status" value="1"/>
</dbReference>
<dbReference type="NCBIfam" id="TIGR01525">
    <property type="entry name" value="ATPase-IB_hvy"/>
    <property type="match status" value="1"/>
</dbReference>
<dbReference type="PROSITE" id="PS50846">
    <property type="entry name" value="HMA_2"/>
    <property type="match status" value="1"/>
</dbReference>
<dbReference type="InterPro" id="IPR023299">
    <property type="entry name" value="ATPase_P-typ_cyto_dom_N"/>
</dbReference>
<evidence type="ECO:0000313" key="14">
    <source>
        <dbReference type="Proteomes" id="UP000662914"/>
    </source>
</evidence>
<evidence type="ECO:0000313" key="13">
    <source>
        <dbReference type="EMBL" id="BBO21891.1"/>
    </source>
</evidence>
<organism evidence="13 14">
    <name type="scientific">Candidatus Desulfobacillus denitrificans</name>
    <dbReference type="NCBI Taxonomy" id="2608985"/>
    <lineage>
        <taxon>Bacteria</taxon>
        <taxon>Pseudomonadati</taxon>
        <taxon>Pseudomonadota</taxon>
        <taxon>Betaproteobacteria</taxon>
        <taxon>Candidatus Desulfobacillus</taxon>
    </lineage>
</organism>
<dbReference type="InterPro" id="IPR036163">
    <property type="entry name" value="HMA_dom_sf"/>
</dbReference>
<sequence length="794" mass="84784">MPCKLCGLPLPKPPVSDGGHDFCCIGCREVYRTFGEDVFAAQKVSPRETAPVAEGREAYLWIDGMHCASCEFLIERLARKIPGVLAADSSYATATARIAYDPAQVKEAELPGRLSRHGYRARLRSEPAPEYDERPDLLRLVCGVTAASLVMMLTFLFIYPVHGGWLTMEDYHEIRWLAFEAVPLFLCLLTTILVFYVGWPVLRGAWTGLRAGMPNMDVLLALSILSAYGYSVIQLVNRSIDLYFEVAGTLVMIITIGRFLERSVRARATESLNAILRAWAPQACVLRGGQYLDCPLDQVRPHDRVFVRQGEAIPVDGSVVAGRGAVDESLMTGEPFPVARGEGERVLGGSRLLEGNLEIDTGPQVESRMANLARILWNTQSASSGLQARVDRLSRRLVPGVLALALLVGIVFQLTGAGTERALLAALATLIVTCPCTFGLAIPLTTAAAIDAALRRGIVVTGPDLFEKSPRVDVVALDKTGTLSSGEMAVVEVLGNAELAARAAAVERHSPHPVARAIAQLDAGRSAGEVELHPGRGAVATVGGKRVAVGSRALFATLGWAVSEALAARAEQNRRGGSVVSYVGWDGAAQGAILTRDRARPAWDRVVESLRRHCRVVLLTGAEHPEGYRQHVDEVHAGVPPEAKAAVIRRLKRRGRVAMIGDGSNDAPALAEADLGIAFGAPTALAAEAADIVIPGKRLERVLEAFLLIGVTRRRIRQNLGWALGYNAIAIPLAATGMLSPLVAAVAMSLSSILVVINAARPILGKDPFEGEGEGEDEGGERPAPVPGAPSSAR</sequence>
<dbReference type="PRINTS" id="PR00119">
    <property type="entry name" value="CATATPASE"/>
</dbReference>
<dbReference type="SUPFAM" id="SSF56784">
    <property type="entry name" value="HAD-like"/>
    <property type="match status" value="1"/>
</dbReference>
<accession>A0A809S6V5</accession>
<dbReference type="GO" id="GO:0043682">
    <property type="term" value="F:P-type divalent copper transporter activity"/>
    <property type="evidence" value="ECO:0007669"/>
    <property type="project" value="TreeGrafter"/>
</dbReference>
<dbReference type="KEGG" id="ddz:DSYM_25900"/>
<dbReference type="Proteomes" id="UP000662914">
    <property type="component" value="Chromosome"/>
</dbReference>
<dbReference type="InterPro" id="IPR059000">
    <property type="entry name" value="ATPase_P-type_domA"/>
</dbReference>
<dbReference type="PANTHER" id="PTHR43520:SF8">
    <property type="entry name" value="P-TYPE CU(+) TRANSPORTER"/>
    <property type="match status" value="1"/>
</dbReference>
<keyword evidence="6 10" id="KW-0067">ATP-binding</keyword>
<protein>
    <submittedName>
        <fullName evidence="13">Heavy metal translocating p-type ATPase</fullName>
    </submittedName>
</protein>
<evidence type="ECO:0000256" key="10">
    <source>
        <dbReference type="RuleBase" id="RU362081"/>
    </source>
</evidence>
<feature type="region of interest" description="Disordered" evidence="11">
    <location>
        <begin position="765"/>
        <end position="794"/>
    </location>
</feature>
<dbReference type="Gene3D" id="3.30.70.100">
    <property type="match status" value="1"/>
</dbReference>
<proteinExistence type="inferred from homology"/>
<dbReference type="Gene3D" id="3.40.50.1000">
    <property type="entry name" value="HAD superfamily/HAD-like"/>
    <property type="match status" value="1"/>
</dbReference>
<evidence type="ECO:0000256" key="3">
    <source>
        <dbReference type="ARBA" id="ARBA00022692"/>
    </source>
</evidence>
<dbReference type="Pfam" id="PF00122">
    <property type="entry name" value="E1-E2_ATPase"/>
    <property type="match status" value="1"/>
</dbReference>
<comment type="subcellular location">
    <subcellularLocation>
        <location evidence="10">Cell membrane</location>
    </subcellularLocation>
    <subcellularLocation>
        <location evidence="1">Endomembrane system</location>
        <topology evidence="1">Multi-pass membrane protein</topology>
    </subcellularLocation>
</comment>
<feature type="transmembrane region" description="Helical" evidence="10">
    <location>
        <begin position="218"/>
        <end position="236"/>
    </location>
</feature>
<evidence type="ECO:0000256" key="5">
    <source>
        <dbReference type="ARBA" id="ARBA00022741"/>
    </source>
</evidence>
<dbReference type="Gene3D" id="3.40.1110.10">
    <property type="entry name" value="Calcium-transporting ATPase, cytoplasmic domain N"/>
    <property type="match status" value="1"/>
</dbReference>
<dbReference type="InterPro" id="IPR023214">
    <property type="entry name" value="HAD_sf"/>
</dbReference>
<dbReference type="InterPro" id="IPR036412">
    <property type="entry name" value="HAD-like_sf"/>
</dbReference>
<keyword evidence="10" id="KW-1003">Cell membrane</keyword>
<dbReference type="SUPFAM" id="SSF81665">
    <property type="entry name" value="Calcium ATPase, transmembrane domain M"/>
    <property type="match status" value="1"/>
</dbReference>
<keyword evidence="5 10" id="KW-0547">Nucleotide-binding</keyword>
<dbReference type="SUPFAM" id="SSF55008">
    <property type="entry name" value="HMA, heavy metal-associated domain"/>
    <property type="match status" value="1"/>
</dbReference>
<dbReference type="NCBIfam" id="TIGR01494">
    <property type="entry name" value="ATPase_P-type"/>
    <property type="match status" value="1"/>
</dbReference>
<dbReference type="AlphaFoldDB" id="A0A809S6V5"/>
<evidence type="ECO:0000256" key="9">
    <source>
        <dbReference type="ARBA" id="ARBA00023136"/>
    </source>
</evidence>
<feature type="transmembrane region" description="Helical" evidence="10">
    <location>
        <begin position="397"/>
        <end position="416"/>
    </location>
</feature>